<accession>A0A0A2KN82</accession>
<dbReference type="EMBL" id="JQGA01001155">
    <property type="protein sequence ID" value="KGO69297.1"/>
    <property type="molecule type" value="Genomic_DNA"/>
</dbReference>
<sequence length="218" mass="24830">MRTRQKRLNYQVLNDESDGESLPEDQTDQSSESSELPRNLTRTFPTCQKDAVILANIPDCELLPSESVSQVLVSQESSTDAGTSITSHVSSRWCKRPAPATEWIWGYFETTAVDCPWVIKRTNKRRLVDREICYSQRQNTTSNMKTHLAKHGIYCLTSSIHSAKKGPDIRSFMGGKQSLTHQEILEENAIRWIVTDMKAFTTVESPEFQQMFRDIPGI</sequence>
<name>A0A0A2KN82_PENIT</name>
<feature type="region of interest" description="Disordered" evidence="1">
    <location>
        <begin position="1"/>
        <end position="39"/>
    </location>
</feature>
<gene>
    <name evidence="2" type="ORF">PITC_094960</name>
</gene>
<dbReference type="OMA" id="PATEWIW"/>
<dbReference type="HOGENOM" id="CLU_1267268_0_0_1"/>
<dbReference type="OrthoDB" id="2976890at2759"/>
<dbReference type="Proteomes" id="UP000030104">
    <property type="component" value="Unassembled WGS sequence"/>
</dbReference>
<protein>
    <submittedName>
        <fullName evidence="2">Uncharacterized protein</fullName>
    </submittedName>
</protein>
<dbReference type="PhylomeDB" id="A0A0A2KN82"/>
<evidence type="ECO:0000313" key="3">
    <source>
        <dbReference type="Proteomes" id="UP000030104"/>
    </source>
</evidence>
<proteinExistence type="predicted"/>
<organism evidence="2 3">
    <name type="scientific">Penicillium italicum</name>
    <name type="common">Blue mold</name>
    <dbReference type="NCBI Taxonomy" id="40296"/>
    <lineage>
        <taxon>Eukaryota</taxon>
        <taxon>Fungi</taxon>
        <taxon>Dikarya</taxon>
        <taxon>Ascomycota</taxon>
        <taxon>Pezizomycotina</taxon>
        <taxon>Eurotiomycetes</taxon>
        <taxon>Eurotiomycetidae</taxon>
        <taxon>Eurotiales</taxon>
        <taxon>Aspergillaceae</taxon>
        <taxon>Penicillium</taxon>
    </lineage>
</organism>
<feature type="compositionally biased region" description="Acidic residues" evidence="1">
    <location>
        <begin position="15"/>
        <end position="27"/>
    </location>
</feature>
<evidence type="ECO:0000256" key="1">
    <source>
        <dbReference type="SAM" id="MobiDB-lite"/>
    </source>
</evidence>
<reference evidence="2 3" key="1">
    <citation type="journal article" date="2015" name="Mol. Plant Microbe Interact.">
        <title>Genome, transcriptome, and functional analyses of Penicillium expansum provide new insights into secondary metabolism and pathogenicity.</title>
        <authorList>
            <person name="Ballester A.R."/>
            <person name="Marcet-Houben M."/>
            <person name="Levin E."/>
            <person name="Sela N."/>
            <person name="Selma-Lazaro C."/>
            <person name="Carmona L."/>
            <person name="Wisniewski M."/>
            <person name="Droby S."/>
            <person name="Gonzalez-Candelas L."/>
            <person name="Gabaldon T."/>
        </authorList>
    </citation>
    <scope>NUCLEOTIDE SEQUENCE [LARGE SCALE GENOMIC DNA]</scope>
    <source>
        <strain evidence="2 3">PHI-1</strain>
    </source>
</reference>
<evidence type="ECO:0000313" key="2">
    <source>
        <dbReference type="EMBL" id="KGO69297.1"/>
    </source>
</evidence>
<dbReference type="AlphaFoldDB" id="A0A0A2KN82"/>
<comment type="caution">
    <text evidence="2">The sequence shown here is derived from an EMBL/GenBank/DDBJ whole genome shotgun (WGS) entry which is preliminary data.</text>
</comment>
<keyword evidence="3" id="KW-1185">Reference proteome</keyword>